<dbReference type="RefSeq" id="XP_026688307.1">
    <property type="nucleotide sequence ID" value="XM_026832506.1"/>
</dbReference>
<dbReference type="Gene3D" id="2.120.10.80">
    <property type="entry name" value="Kelch-type beta propeller"/>
    <property type="match status" value="1"/>
</dbReference>
<reference evidence="5" key="1">
    <citation type="submission" date="2025-08" db="UniProtKB">
        <authorList>
            <consortium name="RefSeq"/>
        </authorList>
    </citation>
    <scope>IDENTIFICATION</scope>
</reference>
<dbReference type="Gene3D" id="2.60.120.260">
    <property type="entry name" value="Galactose-binding domain-like"/>
    <property type="match status" value="1"/>
</dbReference>
<evidence type="ECO:0000256" key="2">
    <source>
        <dbReference type="ARBA" id="ARBA00022737"/>
    </source>
</evidence>
<dbReference type="GeneID" id="103522253"/>
<dbReference type="InterPro" id="IPR010565">
    <property type="entry name" value="Muskelin_N"/>
</dbReference>
<dbReference type="PANTHER" id="PTHR15526:SF5">
    <property type="entry name" value="MUSKELIN"/>
    <property type="match status" value="1"/>
</dbReference>
<gene>
    <name evidence="5" type="primary">LOC103522253</name>
</gene>
<protein>
    <submittedName>
        <fullName evidence="5">Muskelin-like</fullName>
    </submittedName>
</protein>
<dbReference type="PANTHER" id="PTHR15526">
    <property type="entry name" value="MUSKELIN"/>
    <property type="match status" value="1"/>
</dbReference>
<dbReference type="PaxDb" id="121845-A0A3Q0JIV1"/>
<name>A0A3Q0JIV1_DIACI</name>
<dbReference type="KEGG" id="dci:103522253"/>
<keyword evidence="1" id="KW-0880">Kelch repeat</keyword>
<organism evidence="4 5">
    <name type="scientific">Diaphorina citri</name>
    <name type="common">Asian citrus psyllid</name>
    <dbReference type="NCBI Taxonomy" id="121845"/>
    <lineage>
        <taxon>Eukaryota</taxon>
        <taxon>Metazoa</taxon>
        <taxon>Ecdysozoa</taxon>
        <taxon>Arthropoda</taxon>
        <taxon>Hexapoda</taxon>
        <taxon>Insecta</taxon>
        <taxon>Pterygota</taxon>
        <taxon>Neoptera</taxon>
        <taxon>Paraneoptera</taxon>
        <taxon>Hemiptera</taxon>
        <taxon>Sternorrhyncha</taxon>
        <taxon>Psylloidea</taxon>
        <taxon>Psyllidae</taxon>
        <taxon>Diaphorininae</taxon>
        <taxon>Diaphorina</taxon>
    </lineage>
</organism>
<dbReference type="AlphaFoldDB" id="A0A3Q0JIV1"/>
<proteinExistence type="predicted"/>
<dbReference type="InterPro" id="IPR006652">
    <property type="entry name" value="Kelch_1"/>
</dbReference>
<dbReference type="Pfam" id="PF01344">
    <property type="entry name" value="Kelch_1"/>
    <property type="match status" value="1"/>
</dbReference>
<evidence type="ECO:0000313" key="4">
    <source>
        <dbReference type="Proteomes" id="UP000079169"/>
    </source>
</evidence>
<dbReference type="Pfam" id="PF06588">
    <property type="entry name" value="Muskelin_N"/>
    <property type="match status" value="1"/>
</dbReference>
<accession>A0A3Q0JIV1</accession>
<evidence type="ECO:0000313" key="5">
    <source>
        <dbReference type="RefSeq" id="XP_026688307.1"/>
    </source>
</evidence>
<keyword evidence="2" id="KW-0677">Repeat</keyword>
<evidence type="ECO:0000256" key="1">
    <source>
        <dbReference type="ARBA" id="ARBA00022441"/>
    </source>
</evidence>
<dbReference type="SUPFAM" id="SSF117281">
    <property type="entry name" value="Kelch motif"/>
    <property type="match status" value="1"/>
</dbReference>
<evidence type="ECO:0000259" key="3">
    <source>
        <dbReference type="Pfam" id="PF06588"/>
    </source>
</evidence>
<dbReference type="GO" id="GO:0005737">
    <property type="term" value="C:cytoplasm"/>
    <property type="evidence" value="ECO:0007669"/>
    <property type="project" value="TreeGrafter"/>
</dbReference>
<dbReference type="InterPro" id="IPR052456">
    <property type="entry name" value="CTLH_complex_component"/>
</dbReference>
<dbReference type="InterPro" id="IPR015915">
    <property type="entry name" value="Kelch-typ_b-propeller"/>
</dbReference>
<dbReference type="STRING" id="121845.A0A3Q0JIV1"/>
<dbReference type="Proteomes" id="UP000079169">
    <property type="component" value="Unplaced"/>
</dbReference>
<feature type="domain" description="Muskelin N-terminal" evidence="3">
    <location>
        <begin position="14"/>
        <end position="57"/>
    </location>
</feature>
<keyword evidence="4" id="KW-1185">Reference proteome</keyword>
<sequence length="184" mass="21236">MAECKTQRDEGVKMKKLEYSVHSYSSYSTTYVPENIKVDKSMDQSSRWSSDSNFPPQVNKSLAYTFSIRLEHPLLTQLFNVLVHEGDYEQVEQLMTNAINNDYLAWYISQQDYRPTWTPVDTPGPRPGMRGGHQMTLDPQTETIYLLGGWDGTQDLSDFWSYSIRDARWTLICPNVEYVVSDGP</sequence>